<keyword evidence="3" id="KW-1185">Reference proteome</keyword>
<comment type="caution">
    <text evidence="2">The sequence shown here is derived from an EMBL/GenBank/DDBJ whole genome shotgun (WGS) entry which is preliminary data.</text>
</comment>
<dbReference type="EMBL" id="JBFOLJ010000015">
    <property type="protein sequence ID" value="KAL2473277.1"/>
    <property type="molecule type" value="Genomic_DNA"/>
</dbReference>
<name>A0ABD1QAR0_9LAMI</name>
<protein>
    <submittedName>
        <fullName evidence="2">Uncharacterized protein</fullName>
    </submittedName>
</protein>
<evidence type="ECO:0000313" key="3">
    <source>
        <dbReference type="Proteomes" id="UP001604277"/>
    </source>
</evidence>
<accession>A0ABD1QAR0</accession>
<evidence type="ECO:0000256" key="1">
    <source>
        <dbReference type="SAM" id="MobiDB-lite"/>
    </source>
</evidence>
<proteinExistence type="predicted"/>
<sequence length="153" mass="16937">MGETQSSPDHDEEVTQRPTVALFPPASTSKPATTKIPFGRALPKAKSRKKQGPAPMEMRGSLYQRGVPSAHQLDDELTSSTNAAVVVQSKIRDADMEVLRLAYDIPVSIRLHAPNLMNKPTILLVKWSFTNRRCNRGFVKIAPFLGKLPPTYL</sequence>
<evidence type="ECO:0000313" key="2">
    <source>
        <dbReference type="EMBL" id="KAL2473277.1"/>
    </source>
</evidence>
<organism evidence="2 3">
    <name type="scientific">Forsythia ovata</name>
    <dbReference type="NCBI Taxonomy" id="205694"/>
    <lineage>
        <taxon>Eukaryota</taxon>
        <taxon>Viridiplantae</taxon>
        <taxon>Streptophyta</taxon>
        <taxon>Embryophyta</taxon>
        <taxon>Tracheophyta</taxon>
        <taxon>Spermatophyta</taxon>
        <taxon>Magnoliopsida</taxon>
        <taxon>eudicotyledons</taxon>
        <taxon>Gunneridae</taxon>
        <taxon>Pentapetalae</taxon>
        <taxon>asterids</taxon>
        <taxon>lamiids</taxon>
        <taxon>Lamiales</taxon>
        <taxon>Oleaceae</taxon>
        <taxon>Forsythieae</taxon>
        <taxon>Forsythia</taxon>
    </lineage>
</organism>
<dbReference type="AlphaFoldDB" id="A0ABD1QAR0"/>
<reference evidence="3" key="1">
    <citation type="submission" date="2024-07" db="EMBL/GenBank/DDBJ databases">
        <title>Two chromosome-level genome assemblies of Korean endemic species Abeliophyllum distichum and Forsythia ovata (Oleaceae).</title>
        <authorList>
            <person name="Jang H."/>
        </authorList>
    </citation>
    <scope>NUCLEOTIDE SEQUENCE [LARGE SCALE GENOMIC DNA]</scope>
</reference>
<feature type="region of interest" description="Disordered" evidence="1">
    <location>
        <begin position="1"/>
        <end position="59"/>
    </location>
</feature>
<dbReference type="Proteomes" id="UP001604277">
    <property type="component" value="Unassembled WGS sequence"/>
</dbReference>
<gene>
    <name evidence="2" type="ORF">Fot_49013</name>
</gene>